<feature type="compositionally biased region" description="Acidic residues" evidence="1">
    <location>
        <begin position="312"/>
        <end position="326"/>
    </location>
</feature>
<gene>
    <name evidence="2" type="ORF">ACHAWO_012438</name>
</gene>
<comment type="caution">
    <text evidence="2">The sequence shown here is derived from an EMBL/GenBank/DDBJ whole genome shotgun (WGS) entry which is preliminary data.</text>
</comment>
<accession>A0ABD3MR43</accession>
<proteinExistence type="predicted"/>
<evidence type="ECO:0000256" key="1">
    <source>
        <dbReference type="SAM" id="MobiDB-lite"/>
    </source>
</evidence>
<sequence>MDNKRKQPDPIETETASKQRRVLTLRDLIPPKKINHNTRAVRVGDIIRAEYFPTIVPEENDLTTLDWTAVIARARSHPHEAGESYFVRSTSPSDGPAAIDNELNDSAEDTIMTYKPLHAMLKYDPPLSAVEAVLKAYPYAALDQTFEGTALKIAAESKVSTMPILRLLLVAEMAMRKKVLAETKRDQQQQQQQQEDDNAVGKADDDADQGPQEDTNIDLVSVIPSPSSTERLFVGHNPIRWISEPHIPRKTAGLLLKWYPVGAFQRPRDEDGVPFEEIEQDYHDEDAMYSDSPLIEIIDDFGSDQDVHQEDQDNEVNDDSESEDGLDSTIEPGHSVLPRRRRTFAEREYLRKERRWEKLLHIIYAADKILMSLKTSSGNTESAASSNDKSETSEPSKLDPSTGSSNMVFTERTEVTRFHPVHAWIRIITNPNLGLEICRPYGVWSILRAMGQRIPSEFAAKDESDGNRTVFQTLVENKASDCRLCIEEIRDLVECLMDADYRSVHLPRQSDGRLIAHVALENGWPCRDLFSRKTSATCA</sequence>
<evidence type="ECO:0000313" key="2">
    <source>
        <dbReference type="EMBL" id="KAL3766359.1"/>
    </source>
</evidence>
<name>A0ABD3MR43_9STRA</name>
<dbReference type="Proteomes" id="UP001530400">
    <property type="component" value="Unassembled WGS sequence"/>
</dbReference>
<feature type="compositionally biased region" description="Basic and acidic residues" evidence="1">
    <location>
        <begin position="388"/>
        <end position="397"/>
    </location>
</feature>
<evidence type="ECO:0000313" key="3">
    <source>
        <dbReference type="Proteomes" id="UP001530400"/>
    </source>
</evidence>
<protein>
    <submittedName>
        <fullName evidence="2">Uncharacterized protein</fullName>
    </submittedName>
</protein>
<keyword evidence="3" id="KW-1185">Reference proteome</keyword>
<reference evidence="2 3" key="1">
    <citation type="submission" date="2024-10" db="EMBL/GenBank/DDBJ databases">
        <title>Updated reference genomes for cyclostephanoid diatoms.</title>
        <authorList>
            <person name="Roberts W.R."/>
            <person name="Alverson A.J."/>
        </authorList>
    </citation>
    <scope>NUCLEOTIDE SEQUENCE [LARGE SCALE GENOMIC DNA]</scope>
    <source>
        <strain evidence="2 3">AJA010-31</strain>
    </source>
</reference>
<dbReference type="AlphaFoldDB" id="A0ABD3MR43"/>
<feature type="compositionally biased region" description="Polar residues" evidence="1">
    <location>
        <begin position="378"/>
        <end position="387"/>
    </location>
</feature>
<feature type="region of interest" description="Disordered" evidence="1">
    <location>
        <begin position="305"/>
        <end position="337"/>
    </location>
</feature>
<feature type="region of interest" description="Disordered" evidence="1">
    <location>
        <begin position="378"/>
        <end position="406"/>
    </location>
</feature>
<feature type="region of interest" description="Disordered" evidence="1">
    <location>
        <begin position="181"/>
        <end position="217"/>
    </location>
</feature>
<dbReference type="EMBL" id="JALLPJ020001387">
    <property type="protein sequence ID" value="KAL3766359.1"/>
    <property type="molecule type" value="Genomic_DNA"/>
</dbReference>
<organism evidence="2 3">
    <name type="scientific">Cyclotella atomus</name>
    <dbReference type="NCBI Taxonomy" id="382360"/>
    <lineage>
        <taxon>Eukaryota</taxon>
        <taxon>Sar</taxon>
        <taxon>Stramenopiles</taxon>
        <taxon>Ochrophyta</taxon>
        <taxon>Bacillariophyta</taxon>
        <taxon>Coscinodiscophyceae</taxon>
        <taxon>Thalassiosirophycidae</taxon>
        <taxon>Stephanodiscales</taxon>
        <taxon>Stephanodiscaceae</taxon>
        <taxon>Cyclotella</taxon>
    </lineage>
</organism>